<dbReference type="EMBL" id="JARKIF010000019">
    <property type="protein sequence ID" value="KAJ7618725.1"/>
    <property type="molecule type" value="Genomic_DNA"/>
</dbReference>
<accession>A0AAD7FHD3</accession>
<protein>
    <submittedName>
        <fullName evidence="2">Uncharacterized protein</fullName>
    </submittedName>
</protein>
<dbReference type="PANTHER" id="PTHR31649:SF1">
    <property type="entry name" value="FARNESOIC ACID O-METHYL TRANSFERASE DOMAIN-CONTAINING PROTEIN"/>
    <property type="match status" value="1"/>
</dbReference>
<evidence type="ECO:0000313" key="2">
    <source>
        <dbReference type="EMBL" id="KAJ7618725.1"/>
    </source>
</evidence>
<dbReference type="PANTHER" id="PTHR31649">
    <property type="entry name" value="AGAP009604-PA"/>
    <property type="match status" value="1"/>
</dbReference>
<gene>
    <name evidence="2" type="ORF">FB45DRAFT_170772</name>
</gene>
<dbReference type="Proteomes" id="UP001221142">
    <property type="component" value="Unassembled WGS sequence"/>
</dbReference>
<evidence type="ECO:0000313" key="3">
    <source>
        <dbReference type="Proteomes" id="UP001221142"/>
    </source>
</evidence>
<dbReference type="Pfam" id="PF11901">
    <property type="entry name" value="DM9"/>
    <property type="match status" value="1"/>
</dbReference>
<feature type="region of interest" description="Disordered" evidence="1">
    <location>
        <begin position="1"/>
        <end position="20"/>
    </location>
</feature>
<reference evidence="2" key="1">
    <citation type="submission" date="2023-03" db="EMBL/GenBank/DDBJ databases">
        <title>Massive genome expansion in bonnet fungi (Mycena s.s.) driven by repeated elements and novel gene families across ecological guilds.</title>
        <authorList>
            <consortium name="Lawrence Berkeley National Laboratory"/>
            <person name="Harder C.B."/>
            <person name="Miyauchi S."/>
            <person name="Viragh M."/>
            <person name="Kuo A."/>
            <person name="Thoen E."/>
            <person name="Andreopoulos B."/>
            <person name="Lu D."/>
            <person name="Skrede I."/>
            <person name="Drula E."/>
            <person name="Henrissat B."/>
            <person name="Morin E."/>
            <person name="Kohler A."/>
            <person name="Barry K."/>
            <person name="LaButti K."/>
            <person name="Morin E."/>
            <person name="Salamov A."/>
            <person name="Lipzen A."/>
            <person name="Mereny Z."/>
            <person name="Hegedus B."/>
            <person name="Baldrian P."/>
            <person name="Stursova M."/>
            <person name="Weitz H."/>
            <person name="Taylor A."/>
            <person name="Grigoriev I.V."/>
            <person name="Nagy L.G."/>
            <person name="Martin F."/>
            <person name="Kauserud H."/>
        </authorList>
    </citation>
    <scope>NUCLEOTIDE SEQUENCE</scope>
    <source>
        <strain evidence="2">9284</strain>
    </source>
</reference>
<name>A0AAD7FHD3_9AGAR</name>
<dbReference type="InterPro" id="IPR006616">
    <property type="entry name" value="DM9_repeat"/>
</dbReference>
<organism evidence="2 3">
    <name type="scientific">Roridomyces roridus</name>
    <dbReference type="NCBI Taxonomy" id="1738132"/>
    <lineage>
        <taxon>Eukaryota</taxon>
        <taxon>Fungi</taxon>
        <taxon>Dikarya</taxon>
        <taxon>Basidiomycota</taxon>
        <taxon>Agaricomycotina</taxon>
        <taxon>Agaricomycetes</taxon>
        <taxon>Agaricomycetidae</taxon>
        <taxon>Agaricales</taxon>
        <taxon>Marasmiineae</taxon>
        <taxon>Mycenaceae</taxon>
        <taxon>Roridomyces</taxon>
    </lineage>
</organism>
<comment type="caution">
    <text evidence="2">The sequence shown here is derived from an EMBL/GenBank/DDBJ whole genome shotgun (WGS) entry which is preliminary data.</text>
</comment>
<proteinExistence type="predicted"/>
<keyword evidence="3" id="KW-1185">Reference proteome</keyword>
<sequence length="220" mass="23880">MRFLTGYHHGSGQEQEHDLDYEDAETVPASGIRVSFNTGAPPSPYDLERAGRAPFVDHDHSHIYVGSAVFMHPSSSTSSSPASSEDEEELDGAAHDKNIESVHPCRVAPHLNPPCLVPFGGGVIEHFGRYDVLVVDGGKMVWVQSSYGRIPKGYTPVDGGYEITGQKLYHAVANVGGIFVPGKTGPHLAGCNIAMGDREVILNEGYQILCWRDNFIEGLY</sequence>
<dbReference type="AlphaFoldDB" id="A0AAD7FHD3"/>
<evidence type="ECO:0000256" key="1">
    <source>
        <dbReference type="SAM" id="MobiDB-lite"/>
    </source>
</evidence>